<dbReference type="EMBL" id="JAYWIO010000008">
    <property type="protein sequence ID" value="KAK7244926.1"/>
    <property type="molecule type" value="Genomic_DNA"/>
</dbReference>
<dbReference type="AlphaFoldDB" id="A0AAN9E2L5"/>
<dbReference type="InterPro" id="IPR036322">
    <property type="entry name" value="WD40_repeat_dom_sf"/>
</dbReference>
<dbReference type="SUPFAM" id="SSF50978">
    <property type="entry name" value="WD40 repeat-like"/>
    <property type="match status" value="1"/>
</dbReference>
<dbReference type="InterPro" id="IPR001680">
    <property type="entry name" value="WD40_rpt"/>
</dbReference>
<protein>
    <submittedName>
        <fullName evidence="1">Uncharacterized protein</fullName>
    </submittedName>
</protein>
<accession>A0AAN9E2L5</accession>
<dbReference type="InterPro" id="IPR015943">
    <property type="entry name" value="WD40/YVTN_repeat-like_dom_sf"/>
</dbReference>
<comment type="caution">
    <text evidence="1">The sequence shown here is derived from an EMBL/GenBank/DDBJ whole genome shotgun (WGS) entry which is preliminary data.</text>
</comment>
<keyword evidence="2" id="KW-1185">Reference proteome</keyword>
<proteinExistence type="predicted"/>
<gene>
    <name evidence="1" type="ORF">RIF29_39755</name>
</gene>
<sequence length="219" mass="24887">MHHTTPHHTKPRRHHHEATLHIQHWVLCVSSVSLRFLHAATTTPRHCSLLSSVSALTVVKLLSIAFFQFLNAHESLCSGGLRLKHDIPEYGEFVLLLLMRNLNCWAWHLKFWKKKPIGIEFAKHFKAHLGPIEGLVVSGDGLLFTTISDDSSVHIYDARGGKNDPIISKEIHLGPIKVMKYNLVYDSIISADVEGIIQYWSPSTLQFPKDEYVLLFVLL</sequence>
<dbReference type="SMART" id="SM00320">
    <property type="entry name" value="WD40"/>
    <property type="match status" value="2"/>
</dbReference>
<evidence type="ECO:0000313" key="2">
    <source>
        <dbReference type="Proteomes" id="UP001372338"/>
    </source>
</evidence>
<name>A0AAN9E2L5_CROPI</name>
<evidence type="ECO:0000313" key="1">
    <source>
        <dbReference type="EMBL" id="KAK7244926.1"/>
    </source>
</evidence>
<reference evidence="1 2" key="1">
    <citation type="submission" date="2024-01" db="EMBL/GenBank/DDBJ databases">
        <title>The genomes of 5 underutilized Papilionoideae crops provide insights into root nodulation and disease resistanc.</title>
        <authorList>
            <person name="Yuan L."/>
        </authorList>
    </citation>
    <scope>NUCLEOTIDE SEQUENCE [LARGE SCALE GENOMIC DNA]</scope>
    <source>
        <strain evidence="1">ZHUSHIDOU_FW_LH</strain>
        <tissue evidence="1">Leaf</tissue>
    </source>
</reference>
<dbReference type="Proteomes" id="UP001372338">
    <property type="component" value="Unassembled WGS sequence"/>
</dbReference>
<organism evidence="1 2">
    <name type="scientific">Crotalaria pallida</name>
    <name type="common">Smooth rattlebox</name>
    <name type="synonym">Crotalaria striata</name>
    <dbReference type="NCBI Taxonomy" id="3830"/>
    <lineage>
        <taxon>Eukaryota</taxon>
        <taxon>Viridiplantae</taxon>
        <taxon>Streptophyta</taxon>
        <taxon>Embryophyta</taxon>
        <taxon>Tracheophyta</taxon>
        <taxon>Spermatophyta</taxon>
        <taxon>Magnoliopsida</taxon>
        <taxon>eudicotyledons</taxon>
        <taxon>Gunneridae</taxon>
        <taxon>Pentapetalae</taxon>
        <taxon>rosids</taxon>
        <taxon>fabids</taxon>
        <taxon>Fabales</taxon>
        <taxon>Fabaceae</taxon>
        <taxon>Papilionoideae</taxon>
        <taxon>50 kb inversion clade</taxon>
        <taxon>genistoids sensu lato</taxon>
        <taxon>core genistoids</taxon>
        <taxon>Crotalarieae</taxon>
        <taxon>Crotalaria</taxon>
    </lineage>
</organism>
<dbReference type="Gene3D" id="2.130.10.10">
    <property type="entry name" value="YVTN repeat-like/Quinoprotein amine dehydrogenase"/>
    <property type="match status" value="1"/>
</dbReference>